<protein>
    <submittedName>
        <fullName evidence="8">Competence protein ComEC</fullName>
    </submittedName>
</protein>
<dbReference type="Pfam" id="PF00753">
    <property type="entry name" value="Lactamase_B"/>
    <property type="match status" value="1"/>
</dbReference>
<sequence length="779" mass="87279">MYKHSLTWLLGPLASTSLAISDFSSGSMLFLCMVVLYYFCFVRHRQTAIFVTLISILLFVRTEMVIMSNETMLTGGESVVTGTVVDGPLRDGSQADMTMRLSHGESLLVRISLEERTDVEKLQTLSPAAFCHVNGQLTSPHPSSNFYAFDYSHYLNTQGIHWILETSLRDLSCRTGSSWYPSDIIKKWRHAGIQKIQTAFNHELQGIAAALIFGERHLLDTTVEEAYQQLGLIHLLAVSGLHVGLISGSLYYLLLRCGVTKETAENILLIILPVYIILAGAAPSVVRAASMVMLYILLKKWKKHHYALDVLVFFALCLLFYSPYYLVHVGFQLSFIVSAALLLSGQVIQKTPRVLISLTITGIAQIAALPIILYHFYEFSLLSLVFNFFFIPFISFVVLPSVFILYFSFLLLPEVAEVLSIPLSLIVEHTHSLLLAAAQWKAFQLILGKPSIFISAGLAFSALWLFYRFDRYRYHKKAVLPGVLWMAVLGVQWIEPFFDKYGYVTFLDVGQGDSIVIELPFRQAVYVIDTGGAISYEQEAWEERKVPYNPGKSVVVPYLKAKGISTIDKLIITHGHVDHYGGVLAVADNIVVRQVMYGHGRAFSEEEQELLSNIHHQNIPIQFVKQGDGWKERSAVFHVLSPKGTEESGNHRSIVLKAAFGGVTWLFTGDLEKEGEHTLLETFPSLKADMIKIAHHGSSTSTTEPFISQVQPKMAFITAGRCNHFGHPHTETINTLQAHRIKTFRTDTQGAIKVTFDNHAPVHLEHKRSANDAPIDECK</sequence>
<dbReference type="InterPro" id="IPR035681">
    <property type="entry name" value="ComA-like_MBL"/>
</dbReference>
<feature type="transmembrane region" description="Helical" evidence="6">
    <location>
        <begin position="389"/>
        <end position="412"/>
    </location>
</feature>
<reference evidence="8 9" key="1">
    <citation type="submission" date="2016-10" db="EMBL/GenBank/DDBJ databases">
        <authorList>
            <person name="de Groot N.N."/>
        </authorList>
    </citation>
    <scope>NUCLEOTIDE SEQUENCE [LARGE SCALE GENOMIC DNA]</scope>
    <source>
        <strain evidence="8 9">DSM 21632</strain>
    </source>
</reference>
<name>A0A1G8CNV5_9BACI</name>
<dbReference type="GO" id="GO:0005886">
    <property type="term" value="C:plasma membrane"/>
    <property type="evidence" value="ECO:0007669"/>
    <property type="project" value="UniProtKB-SubCell"/>
</dbReference>
<feature type="transmembrane region" description="Helical" evidence="6">
    <location>
        <begin position="478"/>
        <end position="494"/>
    </location>
</feature>
<keyword evidence="9" id="KW-1185">Reference proteome</keyword>
<dbReference type="PANTHER" id="PTHR30619">
    <property type="entry name" value="DNA INTERNALIZATION/COMPETENCE PROTEIN COMEC/REC2"/>
    <property type="match status" value="1"/>
</dbReference>
<organism evidence="8 9">
    <name type="scientific">Alteribacillus persepolensis</name>
    <dbReference type="NCBI Taxonomy" id="568899"/>
    <lineage>
        <taxon>Bacteria</taxon>
        <taxon>Bacillati</taxon>
        <taxon>Bacillota</taxon>
        <taxon>Bacilli</taxon>
        <taxon>Bacillales</taxon>
        <taxon>Bacillaceae</taxon>
        <taxon>Alteribacillus</taxon>
    </lineage>
</organism>
<feature type="transmembrane region" description="Helical" evidence="6">
    <location>
        <begin position="306"/>
        <end position="324"/>
    </location>
</feature>
<feature type="domain" description="Metallo-beta-lactamase" evidence="7">
    <location>
        <begin position="511"/>
        <end position="721"/>
    </location>
</feature>
<proteinExistence type="predicted"/>
<evidence type="ECO:0000256" key="1">
    <source>
        <dbReference type="ARBA" id="ARBA00004651"/>
    </source>
</evidence>
<evidence type="ECO:0000256" key="5">
    <source>
        <dbReference type="ARBA" id="ARBA00023136"/>
    </source>
</evidence>
<dbReference type="InterPro" id="IPR004477">
    <property type="entry name" value="ComEC_N"/>
</dbReference>
<dbReference type="RefSeq" id="WP_175487394.1">
    <property type="nucleotide sequence ID" value="NZ_FNDK01000006.1"/>
</dbReference>
<dbReference type="NCBIfam" id="TIGR00360">
    <property type="entry name" value="ComEC_N-term"/>
    <property type="match status" value="1"/>
</dbReference>
<dbReference type="InterPro" id="IPR025405">
    <property type="entry name" value="DUF4131"/>
</dbReference>
<dbReference type="STRING" id="568899.SAMN05192534_10623"/>
<dbReference type="GO" id="GO:0030420">
    <property type="term" value="P:establishment of competence for transformation"/>
    <property type="evidence" value="ECO:0007669"/>
    <property type="project" value="InterPro"/>
</dbReference>
<dbReference type="EMBL" id="FNDK01000006">
    <property type="protein sequence ID" value="SDH46983.1"/>
    <property type="molecule type" value="Genomic_DNA"/>
</dbReference>
<dbReference type="AlphaFoldDB" id="A0A1G8CNV5"/>
<dbReference type="InterPro" id="IPR001279">
    <property type="entry name" value="Metallo-B-lactamas"/>
</dbReference>
<evidence type="ECO:0000256" key="2">
    <source>
        <dbReference type="ARBA" id="ARBA00022475"/>
    </source>
</evidence>
<feature type="transmembrane region" description="Helical" evidence="6">
    <location>
        <begin position="232"/>
        <end position="255"/>
    </location>
</feature>
<keyword evidence="3 6" id="KW-0812">Transmembrane</keyword>
<gene>
    <name evidence="8" type="ORF">SAMN05192534_10623</name>
</gene>
<dbReference type="Pfam" id="PF03772">
    <property type="entry name" value="Competence"/>
    <property type="match status" value="1"/>
</dbReference>
<dbReference type="Pfam" id="PF13567">
    <property type="entry name" value="DUF4131"/>
    <property type="match status" value="1"/>
</dbReference>
<dbReference type="Gene3D" id="3.60.15.10">
    <property type="entry name" value="Ribonuclease Z/Hydroxyacylglutathione hydrolase-like"/>
    <property type="match status" value="1"/>
</dbReference>
<dbReference type="InterPro" id="IPR004797">
    <property type="entry name" value="Competence_ComEC/Rec2"/>
</dbReference>
<evidence type="ECO:0000256" key="3">
    <source>
        <dbReference type="ARBA" id="ARBA00022692"/>
    </source>
</evidence>
<dbReference type="NCBIfam" id="TIGR00361">
    <property type="entry name" value="ComEC_Rec2"/>
    <property type="match status" value="1"/>
</dbReference>
<feature type="transmembrane region" description="Helical" evidence="6">
    <location>
        <begin position="355"/>
        <end position="377"/>
    </location>
</feature>
<dbReference type="PANTHER" id="PTHR30619:SF1">
    <property type="entry name" value="RECOMBINATION PROTEIN 2"/>
    <property type="match status" value="1"/>
</dbReference>
<accession>A0A1G8CNV5</accession>
<keyword evidence="4 6" id="KW-1133">Transmembrane helix</keyword>
<feature type="transmembrane region" description="Helical" evidence="6">
    <location>
        <begin position="267"/>
        <end position="286"/>
    </location>
</feature>
<keyword evidence="5 6" id="KW-0472">Membrane</keyword>
<dbReference type="CDD" id="cd07731">
    <property type="entry name" value="ComA-like_MBL-fold"/>
    <property type="match status" value="1"/>
</dbReference>
<dbReference type="SMART" id="SM00849">
    <property type="entry name" value="Lactamase_B"/>
    <property type="match status" value="1"/>
</dbReference>
<evidence type="ECO:0000256" key="4">
    <source>
        <dbReference type="ARBA" id="ARBA00022989"/>
    </source>
</evidence>
<evidence type="ECO:0000256" key="6">
    <source>
        <dbReference type="SAM" id="Phobius"/>
    </source>
</evidence>
<dbReference type="SUPFAM" id="SSF56281">
    <property type="entry name" value="Metallo-hydrolase/oxidoreductase"/>
    <property type="match status" value="1"/>
</dbReference>
<evidence type="ECO:0000313" key="9">
    <source>
        <dbReference type="Proteomes" id="UP000199163"/>
    </source>
</evidence>
<evidence type="ECO:0000259" key="7">
    <source>
        <dbReference type="SMART" id="SM00849"/>
    </source>
</evidence>
<feature type="transmembrane region" description="Helical" evidence="6">
    <location>
        <begin position="446"/>
        <end position="466"/>
    </location>
</feature>
<evidence type="ECO:0000313" key="8">
    <source>
        <dbReference type="EMBL" id="SDH46983.1"/>
    </source>
</evidence>
<dbReference type="InterPro" id="IPR036866">
    <property type="entry name" value="RibonucZ/Hydroxyglut_hydro"/>
</dbReference>
<dbReference type="Proteomes" id="UP000199163">
    <property type="component" value="Unassembled WGS sequence"/>
</dbReference>
<comment type="subcellular location">
    <subcellularLocation>
        <location evidence="1">Cell membrane</location>
        <topology evidence="1">Multi-pass membrane protein</topology>
    </subcellularLocation>
</comment>
<dbReference type="InterPro" id="IPR052159">
    <property type="entry name" value="Competence_DNA_uptake"/>
</dbReference>
<keyword evidence="2" id="KW-1003">Cell membrane</keyword>